<feature type="transmembrane region" description="Helical" evidence="8">
    <location>
        <begin position="111"/>
        <end position="136"/>
    </location>
</feature>
<evidence type="ECO:0000313" key="10">
    <source>
        <dbReference type="Proteomes" id="UP000034803"/>
    </source>
</evidence>
<accession>A0A0F9YHD1</accession>
<evidence type="ECO:0008006" key="11">
    <source>
        <dbReference type="Google" id="ProtNLM"/>
    </source>
</evidence>
<dbReference type="AlphaFoldDB" id="A0A0F9YHD1"/>
<proteinExistence type="predicted"/>
<keyword evidence="3" id="KW-0645">Protease</keyword>
<evidence type="ECO:0000256" key="5">
    <source>
        <dbReference type="ARBA" id="ARBA00022801"/>
    </source>
</evidence>
<evidence type="ECO:0000256" key="6">
    <source>
        <dbReference type="ARBA" id="ARBA00022989"/>
    </source>
</evidence>
<keyword evidence="2" id="KW-1003">Cell membrane</keyword>
<dbReference type="GO" id="GO:0005886">
    <property type="term" value="C:plasma membrane"/>
    <property type="evidence" value="ECO:0007669"/>
    <property type="project" value="UniProtKB-SubCell"/>
</dbReference>
<comment type="caution">
    <text evidence="9">The sequence shown here is derived from an EMBL/GenBank/DDBJ whole genome shotgun (WGS) entry which is preliminary data.</text>
</comment>
<protein>
    <recommendedName>
        <fullName evidence="11">Exosortase EpsH-related protein</fullName>
    </recommendedName>
</protein>
<dbReference type="InterPro" id="IPR026392">
    <property type="entry name" value="Exo/Archaeosortase_dom"/>
</dbReference>
<dbReference type="GO" id="GO:0008233">
    <property type="term" value="F:peptidase activity"/>
    <property type="evidence" value="ECO:0007669"/>
    <property type="project" value="UniProtKB-KW"/>
</dbReference>
<evidence type="ECO:0000256" key="2">
    <source>
        <dbReference type="ARBA" id="ARBA00022475"/>
    </source>
</evidence>
<feature type="transmembrane region" description="Helical" evidence="8">
    <location>
        <begin position="148"/>
        <end position="169"/>
    </location>
</feature>
<dbReference type="EMBL" id="LBOI01000023">
    <property type="protein sequence ID" value="KKP30833.1"/>
    <property type="molecule type" value="Genomic_DNA"/>
</dbReference>
<keyword evidence="5" id="KW-0378">Hydrolase</keyword>
<evidence type="ECO:0000256" key="1">
    <source>
        <dbReference type="ARBA" id="ARBA00004651"/>
    </source>
</evidence>
<name>A0A0F9YHD1_9BACT</name>
<dbReference type="Proteomes" id="UP000034803">
    <property type="component" value="Unassembled WGS sequence"/>
</dbReference>
<comment type="subcellular location">
    <subcellularLocation>
        <location evidence="1">Cell membrane</location>
        <topology evidence="1">Multi-pass membrane protein</topology>
    </subcellularLocation>
</comment>
<evidence type="ECO:0000256" key="3">
    <source>
        <dbReference type="ARBA" id="ARBA00022670"/>
    </source>
</evidence>
<keyword evidence="7 8" id="KW-0472">Membrane</keyword>
<dbReference type="NCBIfam" id="TIGR04178">
    <property type="entry name" value="exo_archaeo"/>
    <property type="match status" value="1"/>
</dbReference>
<gene>
    <name evidence="9" type="ORF">UR21_C0023G0003</name>
</gene>
<keyword evidence="4 8" id="KW-0812">Transmembrane</keyword>
<dbReference type="GO" id="GO:0006508">
    <property type="term" value="P:proteolysis"/>
    <property type="evidence" value="ECO:0007669"/>
    <property type="project" value="UniProtKB-KW"/>
</dbReference>
<evidence type="ECO:0000256" key="7">
    <source>
        <dbReference type="ARBA" id="ARBA00023136"/>
    </source>
</evidence>
<feature type="transmembrane region" description="Helical" evidence="8">
    <location>
        <begin position="78"/>
        <end position="99"/>
    </location>
</feature>
<evidence type="ECO:0000313" key="9">
    <source>
        <dbReference type="EMBL" id="KKP30833.1"/>
    </source>
</evidence>
<evidence type="ECO:0000256" key="4">
    <source>
        <dbReference type="ARBA" id="ARBA00022692"/>
    </source>
</evidence>
<keyword evidence="6 8" id="KW-1133">Transmembrane helix</keyword>
<organism evidence="9 10">
    <name type="scientific">Candidatus Woesebacteria bacterium GW2011_GWC2_31_9</name>
    <dbReference type="NCBI Taxonomy" id="1618586"/>
    <lineage>
        <taxon>Bacteria</taxon>
        <taxon>Candidatus Woeseibacteriota</taxon>
    </lineage>
</organism>
<evidence type="ECO:0000256" key="8">
    <source>
        <dbReference type="SAM" id="Phobius"/>
    </source>
</evidence>
<reference evidence="9 10" key="1">
    <citation type="journal article" date="2015" name="Nature">
        <title>rRNA introns, odd ribosomes, and small enigmatic genomes across a large radiation of phyla.</title>
        <authorList>
            <person name="Brown C.T."/>
            <person name="Hug L.A."/>
            <person name="Thomas B.C."/>
            <person name="Sharon I."/>
            <person name="Castelle C.J."/>
            <person name="Singh A."/>
            <person name="Wilkins M.J."/>
            <person name="Williams K.H."/>
            <person name="Banfield J.F."/>
        </authorList>
    </citation>
    <scope>NUCLEOTIDE SEQUENCE [LARGE SCALE GENOMIC DNA]</scope>
</reference>
<sequence length="175" mass="19990">MALLAGFSLLILSLPFLVSFNEVLTKIAERNLLYRGVQEYIVPVEAKMLGAILIPFGYDFAFSPTNSMIIVNGVSMGITWNCLGWQSFILLFITLLVGFKGRYKGISIVESLLIGILGTYWLNILRMMFTVLLAVHAPPIFRIVYHDYLAAVTTLLWLIFFWWFAYSYILEEKKS</sequence>